<organism evidence="7 8">
    <name type="scientific">Aliiroseovarius salicola</name>
    <dbReference type="NCBI Taxonomy" id="3009082"/>
    <lineage>
        <taxon>Bacteria</taxon>
        <taxon>Pseudomonadati</taxon>
        <taxon>Pseudomonadota</taxon>
        <taxon>Alphaproteobacteria</taxon>
        <taxon>Rhodobacterales</taxon>
        <taxon>Paracoccaceae</taxon>
        <taxon>Aliiroseovarius</taxon>
    </lineage>
</organism>
<feature type="transmembrane region" description="Helical" evidence="6">
    <location>
        <begin position="397"/>
        <end position="421"/>
    </location>
</feature>
<feature type="transmembrane region" description="Helical" evidence="6">
    <location>
        <begin position="342"/>
        <end position="364"/>
    </location>
</feature>
<keyword evidence="3 6" id="KW-0812">Transmembrane</keyword>
<evidence type="ECO:0000313" key="7">
    <source>
        <dbReference type="EMBL" id="MDA5094652.1"/>
    </source>
</evidence>
<sequence length="438" mass="47233">MRKSEEEENAPPWFGKMNSRLIGVFIIRSLGIVALLGFEIALARSLGVAGYGSFSFLLAIAVVVSRLASLGWLNATTRLVSVFISTMSYELLKGSLVVAIVATWLGIAFAAVVLGVAVVSFELLTLHEAYMFILPLAAGLAFLELNRFVLRGLNAGDVGELYPFLLLPAISAIAIWALSIVEVGRAIHVYSTIVAALVLLSTISIVSRLPGSLWTSKPEFRTRQWVLTAFAMLVGAAGHELSVRMAVLVLGGLGNEIDAGLYQVAARLSLMTVFVLRVLTPVAAPKISVLFHAGKWEELRAIYWRLCGLAFVGALPFVLLFWLFPQWVLSWFGEGFEESAPILRILGLGYLASAAVGPCGTALLMIGREKFYSILTGSTVVLNGIGCYILAQYFGGIGAAIAAVVVIFINNGICFVVFLWATSEQRKTDFRTETTLGS</sequence>
<dbReference type="InterPro" id="IPR050833">
    <property type="entry name" value="Poly_Biosynth_Transport"/>
</dbReference>
<feature type="transmembrane region" description="Helical" evidence="6">
    <location>
        <begin position="227"/>
        <end position="253"/>
    </location>
</feature>
<evidence type="ECO:0000256" key="6">
    <source>
        <dbReference type="SAM" id="Phobius"/>
    </source>
</evidence>
<keyword evidence="4 6" id="KW-1133">Transmembrane helix</keyword>
<gene>
    <name evidence="7" type="ORF">O2N63_11205</name>
</gene>
<evidence type="ECO:0000256" key="1">
    <source>
        <dbReference type="ARBA" id="ARBA00004651"/>
    </source>
</evidence>
<evidence type="ECO:0000313" key="8">
    <source>
        <dbReference type="Proteomes" id="UP001528040"/>
    </source>
</evidence>
<proteinExistence type="predicted"/>
<dbReference type="PANTHER" id="PTHR30250:SF11">
    <property type="entry name" value="O-ANTIGEN TRANSPORTER-RELATED"/>
    <property type="match status" value="1"/>
</dbReference>
<feature type="transmembrane region" description="Helical" evidence="6">
    <location>
        <begin position="301"/>
        <end position="322"/>
    </location>
</feature>
<accession>A0ABT4W4B6</accession>
<dbReference type="Proteomes" id="UP001528040">
    <property type="component" value="Unassembled WGS sequence"/>
</dbReference>
<keyword evidence="5 6" id="KW-0472">Membrane</keyword>
<evidence type="ECO:0000256" key="2">
    <source>
        <dbReference type="ARBA" id="ARBA00022475"/>
    </source>
</evidence>
<dbReference type="RefSeq" id="WP_271054357.1">
    <property type="nucleotide sequence ID" value="NZ_JAQIIO010000005.1"/>
</dbReference>
<feature type="transmembrane region" description="Helical" evidence="6">
    <location>
        <begin position="21"/>
        <end position="42"/>
    </location>
</feature>
<feature type="transmembrane region" description="Helical" evidence="6">
    <location>
        <begin position="371"/>
        <end position="391"/>
    </location>
</feature>
<feature type="transmembrane region" description="Helical" evidence="6">
    <location>
        <begin position="259"/>
        <end position="280"/>
    </location>
</feature>
<keyword evidence="8" id="KW-1185">Reference proteome</keyword>
<comment type="subcellular location">
    <subcellularLocation>
        <location evidence="1">Cell membrane</location>
        <topology evidence="1">Multi-pass membrane protein</topology>
    </subcellularLocation>
</comment>
<dbReference type="PANTHER" id="PTHR30250">
    <property type="entry name" value="PST FAMILY PREDICTED COLANIC ACID TRANSPORTER"/>
    <property type="match status" value="1"/>
</dbReference>
<feature type="transmembrane region" description="Helical" evidence="6">
    <location>
        <begin position="187"/>
        <end position="206"/>
    </location>
</feature>
<keyword evidence="2" id="KW-1003">Cell membrane</keyword>
<evidence type="ECO:0000256" key="4">
    <source>
        <dbReference type="ARBA" id="ARBA00022989"/>
    </source>
</evidence>
<feature type="transmembrane region" description="Helical" evidence="6">
    <location>
        <begin position="161"/>
        <end position="181"/>
    </location>
</feature>
<feature type="transmembrane region" description="Helical" evidence="6">
    <location>
        <begin position="129"/>
        <end position="149"/>
    </location>
</feature>
<dbReference type="EMBL" id="JAQIIO010000005">
    <property type="protein sequence ID" value="MDA5094652.1"/>
    <property type="molecule type" value="Genomic_DNA"/>
</dbReference>
<feature type="transmembrane region" description="Helical" evidence="6">
    <location>
        <begin position="96"/>
        <end position="117"/>
    </location>
</feature>
<name>A0ABT4W4B6_9RHOB</name>
<comment type="caution">
    <text evidence="7">The sequence shown here is derived from an EMBL/GenBank/DDBJ whole genome shotgun (WGS) entry which is preliminary data.</text>
</comment>
<evidence type="ECO:0000256" key="3">
    <source>
        <dbReference type="ARBA" id="ARBA00022692"/>
    </source>
</evidence>
<protein>
    <submittedName>
        <fullName evidence="7">Polysaccharide biosynthesis C-terminal domain-containing protein</fullName>
    </submittedName>
</protein>
<reference evidence="7 8" key="1">
    <citation type="submission" date="2023-01" db="EMBL/GenBank/DDBJ databases">
        <authorList>
            <person name="Yoon J.-W."/>
        </authorList>
    </citation>
    <scope>NUCLEOTIDE SEQUENCE [LARGE SCALE GENOMIC DNA]</scope>
    <source>
        <strain evidence="7 8">KMU-50</strain>
    </source>
</reference>
<feature type="transmembrane region" description="Helical" evidence="6">
    <location>
        <begin position="54"/>
        <end position="75"/>
    </location>
</feature>
<evidence type="ECO:0000256" key="5">
    <source>
        <dbReference type="ARBA" id="ARBA00023136"/>
    </source>
</evidence>